<dbReference type="RefSeq" id="XP_025469983.1">
    <property type="nucleotide sequence ID" value="XM_025611233.1"/>
</dbReference>
<protein>
    <submittedName>
        <fullName evidence="2">Uncharacterized protein</fullName>
    </submittedName>
</protein>
<sequence length="127" mass="13942">MPSTSTLLYYFSSFIHLAILPKHVKVGATLIRKTIAKVPHTEPFLLAKAIIPPTWDYVNGLLVIMSLMNFKWAQNGGPDGGIDDAILSVSALAGLYVGVQYYRARLYIALVVLWLAPTLSILARVLS</sequence>
<proteinExistence type="predicted"/>
<name>A0A317X6G0_9EURO</name>
<feature type="transmembrane region" description="Helical" evidence="1">
    <location>
        <begin position="106"/>
        <end position="126"/>
    </location>
</feature>
<dbReference type="Proteomes" id="UP000246702">
    <property type="component" value="Unassembled WGS sequence"/>
</dbReference>
<feature type="transmembrane region" description="Helical" evidence="1">
    <location>
        <begin position="80"/>
        <end position="99"/>
    </location>
</feature>
<keyword evidence="1" id="KW-0812">Transmembrane</keyword>
<evidence type="ECO:0000313" key="2">
    <source>
        <dbReference type="EMBL" id="PWY93222.1"/>
    </source>
</evidence>
<comment type="caution">
    <text evidence="2">The sequence shown here is derived from an EMBL/GenBank/DDBJ whole genome shotgun (WGS) entry which is preliminary data.</text>
</comment>
<keyword evidence="3" id="KW-1185">Reference proteome</keyword>
<evidence type="ECO:0000313" key="3">
    <source>
        <dbReference type="Proteomes" id="UP000246702"/>
    </source>
</evidence>
<dbReference type="AlphaFoldDB" id="A0A317X6G0"/>
<dbReference type="EMBL" id="MSFK01000007">
    <property type="protein sequence ID" value="PWY93222.1"/>
    <property type="molecule type" value="Genomic_DNA"/>
</dbReference>
<dbReference type="STRING" id="1450535.A0A317X6G0"/>
<dbReference type="GeneID" id="37113376"/>
<dbReference type="OrthoDB" id="4502040at2759"/>
<keyword evidence="1" id="KW-1133">Transmembrane helix</keyword>
<evidence type="ECO:0000256" key="1">
    <source>
        <dbReference type="SAM" id="Phobius"/>
    </source>
</evidence>
<reference evidence="2 3" key="1">
    <citation type="submission" date="2016-12" db="EMBL/GenBank/DDBJ databases">
        <title>The genomes of Aspergillus section Nigri reveals drivers in fungal speciation.</title>
        <authorList>
            <consortium name="DOE Joint Genome Institute"/>
            <person name="Vesth T.C."/>
            <person name="Nybo J."/>
            <person name="Theobald S."/>
            <person name="Brandl J."/>
            <person name="Frisvad J.C."/>
            <person name="Nielsen K.F."/>
            <person name="Lyhne E.K."/>
            <person name="Kogle M.E."/>
            <person name="Kuo A."/>
            <person name="Riley R."/>
            <person name="Clum A."/>
            <person name="Nolan M."/>
            <person name="Lipzen A."/>
            <person name="Salamov A."/>
            <person name="Henrissat B."/>
            <person name="Wiebenga A."/>
            <person name="De Vries R.P."/>
            <person name="Grigoriev I.V."/>
            <person name="Mortensen U.H."/>
            <person name="Andersen M.R."/>
            <person name="Baker S.E."/>
        </authorList>
    </citation>
    <scope>NUCLEOTIDE SEQUENCE [LARGE SCALE GENOMIC DNA]</scope>
    <source>
        <strain evidence="2 3">CBS 115572</strain>
    </source>
</reference>
<keyword evidence="1" id="KW-0472">Membrane</keyword>
<organism evidence="2 3">
    <name type="scientific">Aspergillus sclerotioniger CBS 115572</name>
    <dbReference type="NCBI Taxonomy" id="1450535"/>
    <lineage>
        <taxon>Eukaryota</taxon>
        <taxon>Fungi</taxon>
        <taxon>Dikarya</taxon>
        <taxon>Ascomycota</taxon>
        <taxon>Pezizomycotina</taxon>
        <taxon>Eurotiomycetes</taxon>
        <taxon>Eurotiomycetidae</taxon>
        <taxon>Eurotiales</taxon>
        <taxon>Aspergillaceae</taxon>
        <taxon>Aspergillus</taxon>
        <taxon>Aspergillus subgen. Circumdati</taxon>
    </lineage>
</organism>
<gene>
    <name evidence="2" type="ORF">BO94DRAFT_532956</name>
</gene>
<accession>A0A317X6G0</accession>